<evidence type="ECO:0000256" key="4">
    <source>
        <dbReference type="ARBA" id="ARBA00022490"/>
    </source>
</evidence>
<accession>A0A516V3V8</accession>
<evidence type="ECO:0000259" key="7">
    <source>
        <dbReference type="Pfam" id="PF21981"/>
    </source>
</evidence>
<evidence type="ECO:0000313" key="10">
    <source>
        <dbReference type="Proteomes" id="UP000315891"/>
    </source>
</evidence>
<feature type="domain" description="RecX third three-helical" evidence="7">
    <location>
        <begin position="109"/>
        <end position="151"/>
    </location>
</feature>
<dbReference type="Pfam" id="PF02631">
    <property type="entry name" value="RecX_HTH2"/>
    <property type="match status" value="1"/>
</dbReference>
<dbReference type="InterPro" id="IPR053925">
    <property type="entry name" value="RecX_HTH_3rd"/>
</dbReference>
<comment type="subcellular location">
    <subcellularLocation>
        <location evidence="1 5">Cytoplasm</location>
    </subcellularLocation>
</comment>
<name>A0A516V3V8_9GAMM</name>
<dbReference type="Gene3D" id="1.10.10.10">
    <property type="entry name" value="Winged helix-like DNA-binding domain superfamily/Winged helix DNA-binding domain"/>
    <property type="match status" value="3"/>
</dbReference>
<gene>
    <name evidence="5" type="primary">recX</name>
    <name evidence="9" type="ORF">FNZ56_04570</name>
</gene>
<feature type="domain" description="RecX second three-helical" evidence="6">
    <location>
        <begin position="60"/>
        <end position="100"/>
    </location>
</feature>
<feature type="domain" description="RecX first three-helical" evidence="8">
    <location>
        <begin position="14"/>
        <end position="53"/>
    </location>
</feature>
<evidence type="ECO:0000256" key="2">
    <source>
        <dbReference type="ARBA" id="ARBA00009695"/>
    </source>
</evidence>
<dbReference type="HAMAP" id="MF_01114">
    <property type="entry name" value="RecX"/>
    <property type="match status" value="1"/>
</dbReference>
<evidence type="ECO:0000256" key="1">
    <source>
        <dbReference type="ARBA" id="ARBA00004496"/>
    </source>
</evidence>
<reference evidence="9 10" key="1">
    <citation type="submission" date="2019-07" db="EMBL/GenBank/DDBJ databases">
        <title>Lysobacter weifangensis sp. nov., isolated from bensulfuron-methyl contaminated farmland soil.</title>
        <authorList>
            <person name="Zhao H."/>
        </authorList>
    </citation>
    <scope>NUCLEOTIDE SEQUENCE [LARGE SCALE GENOMIC DNA]</scope>
    <source>
        <strain evidence="9 10">CC-Bw-6</strain>
    </source>
</reference>
<comment type="similarity">
    <text evidence="2 5">Belongs to the RecX family.</text>
</comment>
<dbReference type="RefSeq" id="WP_143878706.1">
    <property type="nucleotide sequence ID" value="NZ_BAABLZ010000001.1"/>
</dbReference>
<dbReference type="Pfam" id="PF21982">
    <property type="entry name" value="RecX_HTH1"/>
    <property type="match status" value="1"/>
</dbReference>
<protein>
    <recommendedName>
        <fullName evidence="3 5">Regulatory protein RecX</fullName>
    </recommendedName>
</protein>
<dbReference type="PANTHER" id="PTHR33602">
    <property type="entry name" value="REGULATORY PROTEIN RECX FAMILY PROTEIN"/>
    <property type="match status" value="1"/>
</dbReference>
<evidence type="ECO:0000256" key="3">
    <source>
        <dbReference type="ARBA" id="ARBA00018111"/>
    </source>
</evidence>
<keyword evidence="10" id="KW-1185">Reference proteome</keyword>
<dbReference type="InterPro" id="IPR053924">
    <property type="entry name" value="RecX_HTH_2nd"/>
</dbReference>
<evidence type="ECO:0000259" key="8">
    <source>
        <dbReference type="Pfam" id="PF21982"/>
    </source>
</evidence>
<dbReference type="Proteomes" id="UP000315891">
    <property type="component" value="Chromosome"/>
</dbReference>
<dbReference type="InterPro" id="IPR053926">
    <property type="entry name" value="RecX_HTH_1st"/>
</dbReference>
<dbReference type="AlphaFoldDB" id="A0A516V3V8"/>
<evidence type="ECO:0000259" key="6">
    <source>
        <dbReference type="Pfam" id="PF02631"/>
    </source>
</evidence>
<evidence type="ECO:0000313" key="9">
    <source>
        <dbReference type="EMBL" id="QDQ73193.1"/>
    </source>
</evidence>
<sequence length="158" mass="17187">MSDSARSRKPPPTATQRALGLLVRREHSRKELSRKLVARGVEADEAAAAIAKLSEAGWQDDARFAELLVRSRAASGHGPVHVRAELRMHGLDSDAVAAAMEGFDGDWNAIARDLVRRRLGAQVAKDPAQQRRAADLLLRRGFAMDQVRAALGGVDFDD</sequence>
<keyword evidence="4 5" id="KW-0963">Cytoplasm</keyword>
<dbReference type="InterPro" id="IPR036388">
    <property type="entry name" value="WH-like_DNA-bd_sf"/>
</dbReference>
<dbReference type="GO" id="GO:0006282">
    <property type="term" value="P:regulation of DNA repair"/>
    <property type="evidence" value="ECO:0007669"/>
    <property type="project" value="UniProtKB-UniRule"/>
</dbReference>
<dbReference type="OrthoDB" id="7066780at2"/>
<dbReference type="GO" id="GO:0005737">
    <property type="term" value="C:cytoplasm"/>
    <property type="evidence" value="ECO:0007669"/>
    <property type="project" value="UniProtKB-SubCell"/>
</dbReference>
<dbReference type="InterPro" id="IPR003783">
    <property type="entry name" value="Regulatory_RecX"/>
</dbReference>
<comment type="function">
    <text evidence="5">Modulates RecA activity.</text>
</comment>
<proteinExistence type="inferred from homology"/>
<evidence type="ECO:0000256" key="5">
    <source>
        <dbReference type="HAMAP-Rule" id="MF_01114"/>
    </source>
</evidence>
<dbReference type="PANTHER" id="PTHR33602:SF1">
    <property type="entry name" value="REGULATORY PROTEIN RECX FAMILY PROTEIN"/>
    <property type="match status" value="1"/>
</dbReference>
<organism evidence="9 10">
    <name type="scientific">Pseudoluteimonas lycopersici</name>
    <dbReference type="NCBI Taxonomy" id="1324796"/>
    <lineage>
        <taxon>Bacteria</taxon>
        <taxon>Pseudomonadati</taxon>
        <taxon>Pseudomonadota</taxon>
        <taxon>Gammaproteobacteria</taxon>
        <taxon>Lysobacterales</taxon>
        <taxon>Lysobacteraceae</taxon>
        <taxon>Pseudoluteimonas</taxon>
    </lineage>
</organism>
<dbReference type="EMBL" id="CP041742">
    <property type="protein sequence ID" value="QDQ73193.1"/>
    <property type="molecule type" value="Genomic_DNA"/>
</dbReference>
<dbReference type="Pfam" id="PF21981">
    <property type="entry name" value="RecX_HTH3"/>
    <property type="match status" value="1"/>
</dbReference>